<keyword evidence="6" id="KW-0560">Oxidoreductase</keyword>
<name>A0A496PLN0_9MICC</name>
<dbReference type="GO" id="GO:0006730">
    <property type="term" value="P:one-carbon metabolic process"/>
    <property type="evidence" value="ECO:0007669"/>
    <property type="project" value="UniProtKB-KW"/>
</dbReference>
<dbReference type="RefSeq" id="WP_121483705.1">
    <property type="nucleotide sequence ID" value="NZ_QQXL01000001.1"/>
</dbReference>
<dbReference type="InterPro" id="IPR024072">
    <property type="entry name" value="DHFR-like_dom_sf"/>
</dbReference>
<keyword evidence="9" id="KW-1185">Reference proteome</keyword>
<dbReference type="GO" id="GO:0046654">
    <property type="term" value="P:tetrahydrofolate biosynthetic process"/>
    <property type="evidence" value="ECO:0007669"/>
    <property type="project" value="UniProtKB-UniPathway"/>
</dbReference>
<evidence type="ECO:0000313" key="8">
    <source>
        <dbReference type="EMBL" id="RKW71442.1"/>
    </source>
</evidence>
<feature type="domain" description="DHFR" evidence="7">
    <location>
        <begin position="10"/>
        <end position="183"/>
    </location>
</feature>
<comment type="similarity">
    <text evidence="2">Belongs to the dihydrofolate reductase family.</text>
</comment>
<evidence type="ECO:0000256" key="5">
    <source>
        <dbReference type="ARBA" id="ARBA00022857"/>
    </source>
</evidence>
<dbReference type="CDD" id="cd00209">
    <property type="entry name" value="DHFR"/>
    <property type="match status" value="1"/>
</dbReference>
<evidence type="ECO:0000256" key="3">
    <source>
        <dbReference type="ARBA" id="ARBA00012856"/>
    </source>
</evidence>
<comment type="caution">
    <text evidence="8">The sequence shown here is derived from an EMBL/GenBank/DDBJ whole genome shotgun (WGS) entry which is preliminary data.</text>
</comment>
<sequence>MARVDAAERRIGIIYASSRDGWIGIGGVMPWRSPEDMAYFKERTWGHPVIIGQRTWESIPESFRPFRGRTTVVLSTSAEHAAQVEAAGALAATSLPRALDLADGAEGSEVVWVAGGGQVYRQALEAGLVDVALVTVLDVLVPDGDTAAPVLGPDFELVSASPTPAGFHTSPTGPDYRFEVWRRTAPAHLDREAPAA</sequence>
<dbReference type="PANTHER" id="PTHR48069">
    <property type="entry name" value="DIHYDROFOLATE REDUCTASE"/>
    <property type="match status" value="1"/>
</dbReference>
<evidence type="ECO:0000256" key="1">
    <source>
        <dbReference type="ARBA" id="ARBA00004903"/>
    </source>
</evidence>
<comment type="pathway">
    <text evidence="1">Cofactor biosynthesis; tetrahydrofolate biosynthesis; 5,6,7,8-tetrahydrofolate from 7,8-dihydrofolate: step 1/1.</text>
</comment>
<evidence type="ECO:0000259" key="7">
    <source>
        <dbReference type="PROSITE" id="PS51330"/>
    </source>
</evidence>
<dbReference type="GO" id="GO:0050661">
    <property type="term" value="F:NADP binding"/>
    <property type="evidence" value="ECO:0007669"/>
    <property type="project" value="InterPro"/>
</dbReference>
<dbReference type="Gene3D" id="3.40.430.10">
    <property type="entry name" value="Dihydrofolate Reductase, subunit A"/>
    <property type="match status" value="1"/>
</dbReference>
<dbReference type="Proteomes" id="UP000273119">
    <property type="component" value="Unassembled WGS sequence"/>
</dbReference>
<protein>
    <recommendedName>
        <fullName evidence="3">dihydrofolate reductase</fullName>
        <ecNumber evidence="3">1.5.1.3</ecNumber>
    </recommendedName>
</protein>
<dbReference type="InterPro" id="IPR001796">
    <property type="entry name" value="DHFR_dom"/>
</dbReference>
<dbReference type="GO" id="GO:0005829">
    <property type="term" value="C:cytosol"/>
    <property type="evidence" value="ECO:0007669"/>
    <property type="project" value="TreeGrafter"/>
</dbReference>
<dbReference type="GO" id="GO:0004146">
    <property type="term" value="F:dihydrofolate reductase activity"/>
    <property type="evidence" value="ECO:0007669"/>
    <property type="project" value="UniProtKB-EC"/>
</dbReference>
<organism evidence="8 9">
    <name type="scientific">Galactobacter caseinivorans</name>
    <dbReference type="NCBI Taxonomy" id="2676123"/>
    <lineage>
        <taxon>Bacteria</taxon>
        <taxon>Bacillati</taxon>
        <taxon>Actinomycetota</taxon>
        <taxon>Actinomycetes</taxon>
        <taxon>Micrococcales</taxon>
        <taxon>Micrococcaceae</taxon>
        <taxon>Galactobacter</taxon>
    </lineage>
</organism>
<dbReference type="PANTHER" id="PTHR48069:SF3">
    <property type="entry name" value="DIHYDROFOLATE REDUCTASE"/>
    <property type="match status" value="1"/>
</dbReference>
<dbReference type="EMBL" id="QQXL01000001">
    <property type="protein sequence ID" value="RKW71442.1"/>
    <property type="molecule type" value="Genomic_DNA"/>
</dbReference>
<reference evidence="8 9" key="1">
    <citation type="submission" date="2018-07" db="EMBL/GenBank/DDBJ databases">
        <title>Arthrobacter sp. nov., isolated from raw cow's milk with high bacterial count.</title>
        <authorList>
            <person name="Hahne J."/>
            <person name="Isele D."/>
            <person name="Lipski A."/>
        </authorList>
    </citation>
    <scope>NUCLEOTIDE SEQUENCE [LARGE SCALE GENOMIC DNA]</scope>
    <source>
        <strain evidence="8 9">JZ R-183</strain>
    </source>
</reference>
<accession>A0A496PLN0</accession>
<dbReference type="AlphaFoldDB" id="A0A496PLN0"/>
<keyword evidence="5" id="KW-0521">NADP</keyword>
<keyword evidence="4" id="KW-0554">One-carbon metabolism</keyword>
<dbReference type="SUPFAM" id="SSF53597">
    <property type="entry name" value="Dihydrofolate reductase-like"/>
    <property type="match status" value="1"/>
</dbReference>
<dbReference type="PROSITE" id="PS51330">
    <property type="entry name" value="DHFR_2"/>
    <property type="match status" value="1"/>
</dbReference>
<evidence type="ECO:0000256" key="6">
    <source>
        <dbReference type="ARBA" id="ARBA00023002"/>
    </source>
</evidence>
<dbReference type="GO" id="GO:0046655">
    <property type="term" value="P:folic acid metabolic process"/>
    <property type="evidence" value="ECO:0007669"/>
    <property type="project" value="TreeGrafter"/>
</dbReference>
<proteinExistence type="inferred from homology"/>
<dbReference type="EC" id="1.5.1.3" evidence="3"/>
<dbReference type="PRINTS" id="PR00070">
    <property type="entry name" value="DHFR"/>
</dbReference>
<dbReference type="Pfam" id="PF00186">
    <property type="entry name" value="DHFR_1"/>
    <property type="match status" value="1"/>
</dbReference>
<dbReference type="GO" id="GO:0046452">
    <property type="term" value="P:dihydrofolate metabolic process"/>
    <property type="evidence" value="ECO:0007669"/>
    <property type="project" value="TreeGrafter"/>
</dbReference>
<evidence type="ECO:0000256" key="2">
    <source>
        <dbReference type="ARBA" id="ARBA00009539"/>
    </source>
</evidence>
<gene>
    <name evidence="8" type="ORF">DWQ67_00905</name>
</gene>
<dbReference type="UniPathway" id="UPA00077">
    <property type="reaction ID" value="UER00158"/>
</dbReference>
<dbReference type="InterPro" id="IPR012259">
    <property type="entry name" value="DHFR"/>
</dbReference>
<evidence type="ECO:0000313" key="9">
    <source>
        <dbReference type="Proteomes" id="UP000273119"/>
    </source>
</evidence>
<evidence type="ECO:0000256" key="4">
    <source>
        <dbReference type="ARBA" id="ARBA00022563"/>
    </source>
</evidence>